<feature type="region of interest" description="Disordered" evidence="5">
    <location>
        <begin position="530"/>
        <end position="633"/>
    </location>
</feature>
<evidence type="ECO:0000256" key="5">
    <source>
        <dbReference type="SAM" id="MobiDB-lite"/>
    </source>
</evidence>
<feature type="domain" description="G2 and S phase-expressed protein 1 N-terminal" evidence="6">
    <location>
        <begin position="79"/>
        <end position="209"/>
    </location>
</feature>
<evidence type="ECO:0000256" key="3">
    <source>
        <dbReference type="ARBA" id="ARBA00022553"/>
    </source>
</evidence>
<organism evidence="7 8">
    <name type="scientific">Phascolarctos cinereus</name>
    <name type="common">Koala</name>
    <dbReference type="NCBI Taxonomy" id="38626"/>
    <lineage>
        <taxon>Eukaryota</taxon>
        <taxon>Metazoa</taxon>
        <taxon>Chordata</taxon>
        <taxon>Craniata</taxon>
        <taxon>Vertebrata</taxon>
        <taxon>Euteleostomi</taxon>
        <taxon>Mammalia</taxon>
        <taxon>Metatheria</taxon>
        <taxon>Diprotodontia</taxon>
        <taxon>Phascolarctidae</taxon>
        <taxon>Phascolarctos</taxon>
    </lineage>
</organism>
<evidence type="ECO:0000313" key="7">
    <source>
        <dbReference type="Proteomes" id="UP000515140"/>
    </source>
</evidence>
<feature type="compositionally biased region" description="Low complexity" evidence="5">
    <location>
        <begin position="256"/>
        <end position="271"/>
    </location>
</feature>
<proteinExistence type="predicted"/>
<keyword evidence="2" id="KW-0963">Cytoplasm</keyword>
<dbReference type="PANTHER" id="PTHR21584">
    <property type="entry name" value="DIFFERENTIAL DISPLAY AND ACTIVATED BY P53 DDA3 /G2 S PHASE EXPRESSED 1"/>
    <property type="match status" value="1"/>
</dbReference>
<keyword evidence="7" id="KW-1185">Reference proteome</keyword>
<feature type="compositionally biased region" description="Polar residues" evidence="5">
    <location>
        <begin position="383"/>
        <end position="394"/>
    </location>
</feature>
<accession>A0A6P5JFU1</accession>
<gene>
    <name evidence="8" type="primary">GTSE1</name>
</gene>
<dbReference type="Pfam" id="PF15259">
    <property type="entry name" value="GTSE1_N"/>
    <property type="match status" value="1"/>
</dbReference>
<name>A0A6P5JFU1_PHACI</name>
<dbReference type="GeneID" id="110201627"/>
<protein>
    <submittedName>
        <fullName evidence="8">G2 and S phase-expressed protein 1 isoform X1</fullName>
    </submittedName>
</protein>
<dbReference type="PANTHER" id="PTHR21584:SF10">
    <property type="entry name" value="G2 AND S PHASE-EXPRESSED PROTEIN 1"/>
    <property type="match status" value="1"/>
</dbReference>
<dbReference type="GO" id="GO:0005881">
    <property type="term" value="C:cytoplasmic microtubule"/>
    <property type="evidence" value="ECO:0007669"/>
    <property type="project" value="TreeGrafter"/>
</dbReference>
<evidence type="ECO:0000256" key="2">
    <source>
        <dbReference type="ARBA" id="ARBA00022490"/>
    </source>
</evidence>
<evidence type="ECO:0000259" key="6">
    <source>
        <dbReference type="Pfam" id="PF15259"/>
    </source>
</evidence>
<reference evidence="8" key="1">
    <citation type="submission" date="2025-08" db="UniProtKB">
        <authorList>
            <consortium name="RefSeq"/>
        </authorList>
    </citation>
    <scope>IDENTIFICATION</scope>
    <source>
        <tissue evidence="8">Spleen</tissue>
    </source>
</reference>
<dbReference type="Proteomes" id="UP000515140">
    <property type="component" value="Unplaced"/>
</dbReference>
<evidence type="ECO:0000256" key="1">
    <source>
        <dbReference type="ARBA" id="ARBA00004245"/>
    </source>
</evidence>
<dbReference type="KEGG" id="pcw:110201627"/>
<feature type="region of interest" description="Disordered" evidence="5">
    <location>
        <begin position="223"/>
        <end position="497"/>
    </location>
</feature>
<evidence type="ECO:0000313" key="8">
    <source>
        <dbReference type="RefSeq" id="XP_020833085.1"/>
    </source>
</evidence>
<dbReference type="InParanoid" id="A0A6P5JFU1"/>
<feature type="compositionally biased region" description="Polar residues" evidence="5">
    <location>
        <begin position="475"/>
        <end position="486"/>
    </location>
</feature>
<dbReference type="GO" id="GO:0008017">
    <property type="term" value="F:microtubule binding"/>
    <property type="evidence" value="ECO:0007669"/>
    <property type="project" value="TreeGrafter"/>
</dbReference>
<feature type="compositionally biased region" description="Polar residues" evidence="5">
    <location>
        <begin position="415"/>
        <end position="428"/>
    </location>
</feature>
<feature type="compositionally biased region" description="Pro residues" evidence="5">
    <location>
        <begin position="588"/>
        <end position="597"/>
    </location>
</feature>
<dbReference type="FunCoup" id="A0A6P5JFU1">
    <property type="interactions" value="1784"/>
</dbReference>
<sequence>MASGPLRTRGSCRAGGRGRERNRCSVLNQLAAEAAVTGEAMTGVSGTCLAGFTMEEGEEGLVRGATDEKADVDAQDDLPLLTDEKFDFDLSLSSSSANEDEEVFFGLVGHRERCVTVSPVPREAELLTWSPVPGEKFVEIFKEAHLLALQIASSAKKAAPRVREPKPVPAPGSGEEFVQEARLKLDIFERGLQVQRSSPALKRETYCVPTPEGAPVRASLTFAESPGAPEPASSARLQSQGVAERKAASRLPPPRSLSVPGKGAPAKPQPGTQTHPSRLPAGSARVSSGAVPLDQSSGTSEASASFGSGSGTKGPPGLHAPSKFGARKMLLKPPGPTKTLLRGKSASFSGPVCGMNLTPARGSAKPGDPFLHLADTPRPKLSDQLSHGNISCPKQTRVAPAAPLASRAKEAASVSLRQPQTPKTGIQRLSSTPSLSQPSQLTKPRGYRGPSSGAKAGLPTNLLRRPAFTGGASPDSGTPQVQSVSRRPSGPSFGSAALCGTPAQCSSGGAAHPPGSSTHTPLSVRRLSALPTPSRRQASALPSWPTPRSGLRATSLPQLVAAQPPSQASPKKARGRPEQAQETSRPGAPCPSDPPLGVPLALNFASPEQTVPGTPGKEAKEQPRTKPAPPEAVLIHVGPNTRTSVPAMPKLPLRSQPLIDFSNSPEADPRWLPLKPAKASASEGQLLIDLFHSPEVAKSVPSKPLPATGQLIDLSSPLISLSPVEDKENLDSPLLKF</sequence>
<dbReference type="RefSeq" id="XP_020833085.1">
    <property type="nucleotide sequence ID" value="XM_020977426.1"/>
</dbReference>
<comment type="subcellular location">
    <subcellularLocation>
        <location evidence="1">Cytoplasm</location>
        <location evidence="1">Cytoskeleton</location>
    </subcellularLocation>
</comment>
<keyword evidence="4" id="KW-0206">Cytoskeleton</keyword>
<dbReference type="AlphaFoldDB" id="A0A6P5JFU1"/>
<feature type="compositionally biased region" description="Low complexity" evidence="5">
    <location>
        <begin position="429"/>
        <end position="442"/>
    </location>
</feature>
<evidence type="ECO:0000256" key="4">
    <source>
        <dbReference type="ARBA" id="ARBA00023212"/>
    </source>
</evidence>
<dbReference type="InterPro" id="IPR026657">
    <property type="entry name" value="DDA3/GTSE-1"/>
</dbReference>
<keyword evidence="3" id="KW-0597">Phosphoprotein</keyword>
<feature type="compositionally biased region" description="Low complexity" evidence="5">
    <location>
        <begin position="296"/>
        <end position="307"/>
    </location>
</feature>
<dbReference type="InterPro" id="IPR032768">
    <property type="entry name" value="GTSE1_N"/>
</dbReference>
<dbReference type="CTD" id="51512"/>